<name>A0A5J5B0D1_9ASTE</name>
<reference evidence="1 2" key="1">
    <citation type="submission" date="2019-09" db="EMBL/GenBank/DDBJ databases">
        <title>A chromosome-level genome assembly of the Chinese tupelo Nyssa sinensis.</title>
        <authorList>
            <person name="Yang X."/>
            <person name="Kang M."/>
            <person name="Yang Y."/>
            <person name="Xiong H."/>
            <person name="Wang M."/>
            <person name="Zhang Z."/>
            <person name="Wang Z."/>
            <person name="Wu H."/>
            <person name="Ma T."/>
            <person name="Liu J."/>
            <person name="Xi Z."/>
        </authorList>
    </citation>
    <scope>NUCLEOTIDE SEQUENCE [LARGE SCALE GENOMIC DNA]</scope>
    <source>
        <strain evidence="1">J267</strain>
        <tissue evidence="1">Leaf</tissue>
    </source>
</reference>
<protein>
    <submittedName>
        <fullName evidence="1">Uncharacterized protein</fullName>
    </submittedName>
</protein>
<evidence type="ECO:0000313" key="1">
    <source>
        <dbReference type="EMBL" id="KAA8534701.1"/>
    </source>
</evidence>
<sequence length="114" mass="12425">MVPETEEEISSSDDDSLWSDLQEVVERAMADTSAGCSGSKLMNEARGPGDVVCTTVISEQKRMVEGRNEKSRTPLVSVPGVPVQNGMLRVVTDAQWLCQIRGKMGRLAMQGQLQ</sequence>
<organism evidence="1 2">
    <name type="scientific">Nyssa sinensis</name>
    <dbReference type="NCBI Taxonomy" id="561372"/>
    <lineage>
        <taxon>Eukaryota</taxon>
        <taxon>Viridiplantae</taxon>
        <taxon>Streptophyta</taxon>
        <taxon>Embryophyta</taxon>
        <taxon>Tracheophyta</taxon>
        <taxon>Spermatophyta</taxon>
        <taxon>Magnoliopsida</taxon>
        <taxon>eudicotyledons</taxon>
        <taxon>Gunneridae</taxon>
        <taxon>Pentapetalae</taxon>
        <taxon>asterids</taxon>
        <taxon>Cornales</taxon>
        <taxon>Nyssaceae</taxon>
        <taxon>Nyssa</taxon>
    </lineage>
</organism>
<dbReference type="EMBL" id="CM018041">
    <property type="protein sequence ID" value="KAA8534701.1"/>
    <property type="molecule type" value="Genomic_DNA"/>
</dbReference>
<accession>A0A5J5B0D1</accession>
<gene>
    <name evidence="1" type="ORF">F0562_032218</name>
</gene>
<evidence type="ECO:0000313" key="2">
    <source>
        <dbReference type="Proteomes" id="UP000325577"/>
    </source>
</evidence>
<dbReference type="AlphaFoldDB" id="A0A5J5B0D1"/>
<dbReference type="Proteomes" id="UP000325577">
    <property type="component" value="Linkage Group LG18"/>
</dbReference>
<keyword evidence="2" id="KW-1185">Reference proteome</keyword>
<proteinExistence type="predicted"/>